<protein>
    <submittedName>
        <fullName evidence="1">Uncharacterized protein</fullName>
    </submittedName>
</protein>
<accession>A0A814RK91</accession>
<gene>
    <name evidence="1" type="ORF">OXX778_LOCUS22648</name>
</gene>
<evidence type="ECO:0000313" key="1">
    <source>
        <dbReference type="EMBL" id="CAF1135040.1"/>
    </source>
</evidence>
<evidence type="ECO:0000313" key="2">
    <source>
        <dbReference type="Proteomes" id="UP000663879"/>
    </source>
</evidence>
<sequence length="46" mass="5307">MSWWFFTSRGLGFRELYTVVLIAEMSAPVSKSNTTSLSFNLHKPRI</sequence>
<keyword evidence="2" id="KW-1185">Reference proteome</keyword>
<reference evidence="1" key="1">
    <citation type="submission" date="2021-02" db="EMBL/GenBank/DDBJ databases">
        <authorList>
            <person name="Nowell W R."/>
        </authorList>
    </citation>
    <scope>NUCLEOTIDE SEQUENCE</scope>
    <source>
        <strain evidence="1">Ploen Becks lab</strain>
    </source>
</reference>
<organism evidence="1 2">
    <name type="scientific">Brachionus calyciflorus</name>
    <dbReference type="NCBI Taxonomy" id="104777"/>
    <lineage>
        <taxon>Eukaryota</taxon>
        <taxon>Metazoa</taxon>
        <taxon>Spiralia</taxon>
        <taxon>Gnathifera</taxon>
        <taxon>Rotifera</taxon>
        <taxon>Eurotatoria</taxon>
        <taxon>Monogononta</taxon>
        <taxon>Pseudotrocha</taxon>
        <taxon>Ploima</taxon>
        <taxon>Brachionidae</taxon>
        <taxon>Brachionus</taxon>
    </lineage>
</organism>
<name>A0A814RK91_9BILA</name>
<dbReference type="EMBL" id="CAJNOC010009956">
    <property type="protein sequence ID" value="CAF1135040.1"/>
    <property type="molecule type" value="Genomic_DNA"/>
</dbReference>
<proteinExistence type="predicted"/>
<feature type="non-terminal residue" evidence="1">
    <location>
        <position position="46"/>
    </location>
</feature>
<dbReference type="AlphaFoldDB" id="A0A814RK91"/>
<dbReference type="Proteomes" id="UP000663879">
    <property type="component" value="Unassembled WGS sequence"/>
</dbReference>
<comment type="caution">
    <text evidence="1">The sequence shown here is derived from an EMBL/GenBank/DDBJ whole genome shotgun (WGS) entry which is preliminary data.</text>
</comment>